<dbReference type="EMBL" id="DUZY01000004">
    <property type="protein sequence ID" value="DAD36186.1"/>
    <property type="molecule type" value="Genomic_DNA"/>
</dbReference>
<organism evidence="5 6">
    <name type="scientific">Nelumbo nucifera</name>
    <name type="common">Sacred lotus</name>
    <dbReference type="NCBI Taxonomy" id="4432"/>
    <lineage>
        <taxon>Eukaryota</taxon>
        <taxon>Viridiplantae</taxon>
        <taxon>Streptophyta</taxon>
        <taxon>Embryophyta</taxon>
        <taxon>Tracheophyta</taxon>
        <taxon>Spermatophyta</taxon>
        <taxon>Magnoliopsida</taxon>
        <taxon>Proteales</taxon>
        <taxon>Nelumbonaceae</taxon>
        <taxon>Nelumbo</taxon>
    </lineage>
</organism>
<name>A0A822YZK7_NELNU</name>
<keyword evidence="3" id="KW-0812">Transmembrane</keyword>
<feature type="transmembrane region" description="Helical" evidence="3">
    <location>
        <begin position="227"/>
        <end position="251"/>
    </location>
</feature>
<dbReference type="PANTHER" id="PTHR10501">
    <property type="entry name" value="U1 SMALL NUCLEAR RIBONUCLEOPROTEIN A/U2 SMALL NUCLEAR RIBONUCLEOPROTEIN B"/>
    <property type="match status" value="1"/>
</dbReference>
<evidence type="ECO:0000313" key="5">
    <source>
        <dbReference type="EMBL" id="DAD36186.1"/>
    </source>
</evidence>
<feature type="transmembrane region" description="Helical" evidence="3">
    <location>
        <begin position="203"/>
        <end position="221"/>
    </location>
</feature>
<dbReference type="InterPro" id="IPR012677">
    <property type="entry name" value="Nucleotide-bd_a/b_plait_sf"/>
</dbReference>
<comment type="caution">
    <text evidence="5">The sequence shown here is derived from an EMBL/GenBank/DDBJ whole genome shotgun (WGS) entry which is preliminary data.</text>
</comment>
<dbReference type="SUPFAM" id="SSF54928">
    <property type="entry name" value="RNA-binding domain, RBD"/>
    <property type="match status" value="1"/>
</dbReference>
<dbReference type="AlphaFoldDB" id="A0A822YZK7"/>
<dbReference type="CDD" id="cd21618">
    <property type="entry name" value="RRM_AtNSRA_like"/>
    <property type="match status" value="1"/>
</dbReference>
<evidence type="ECO:0000256" key="1">
    <source>
        <dbReference type="ARBA" id="ARBA00022884"/>
    </source>
</evidence>
<dbReference type="InterPro" id="IPR035979">
    <property type="entry name" value="RBD_domain_sf"/>
</dbReference>
<dbReference type="Pfam" id="PF00076">
    <property type="entry name" value="RRM_1"/>
    <property type="match status" value="1"/>
</dbReference>
<keyword evidence="3" id="KW-1133">Transmembrane helix</keyword>
<keyword evidence="1 2" id="KW-0694">RNA-binding</keyword>
<dbReference type="PROSITE" id="PS50102">
    <property type="entry name" value="RRM"/>
    <property type="match status" value="1"/>
</dbReference>
<evidence type="ECO:0000256" key="3">
    <source>
        <dbReference type="SAM" id="Phobius"/>
    </source>
</evidence>
<keyword evidence="6" id="KW-1185">Reference proteome</keyword>
<reference evidence="5 6" key="1">
    <citation type="journal article" date="2020" name="Mol. Biol. Evol.">
        <title>Distinct Expression and Methylation Patterns for Genes with Different Fates following a Single Whole-Genome Duplication in Flowering Plants.</title>
        <authorList>
            <person name="Shi T."/>
            <person name="Rahmani R.S."/>
            <person name="Gugger P.F."/>
            <person name="Wang M."/>
            <person name="Li H."/>
            <person name="Zhang Y."/>
            <person name="Li Z."/>
            <person name="Wang Q."/>
            <person name="Van de Peer Y."/>
            <person name="Marchal K."/>
            <person name="Chen J."/>
        </authorList>
    </citation>
    <scope>NUCLEOTIDE SEQUENCE [LARGE SCALE GENOMIC DNA]</scope>
    <source>
        <tissue evidence="5">Leaf</tissue>
    </source>
</reference>
<gene>
    <name evidence="5" type="ORF">HUJ06_006826</name>
</gene>
<evidence type="ECO:0000313" key="6">
    <source>
        <dbReference type="Proteomes" id="UP000607653"/>
    </source>
</evidence>
<dbReference type="GO" id="GO:0003723">
    <property type="term" value="F:RNA binding"/>
    <property type="evidence" value="ECO:0007669"/>
    <property type="project" value="UniProtKB-UniRule"/>
</dbReference>
<evidence type="ECO:0000259" key="4">
    <source>
        <dbReference type="PROSITE" id="PS50102"/>
    </source>
</evidence>
<dbReference type="Proteomes" id="UP000607653">
    <property type="component" value="Unassembled WGS sequence"/>
</dbReference>
<keyword evidence="3" id="KW-0472">Membrane</keyword>
<evidence type="ECO:0000256" key="2">
    <source>
        <dbReference type="PROSITE-ProRule" id="PRU00176"/>
    </source>
</evidence>
<feature type="domain" description="RRM" evidence="4">
    <location>
        <begin position="132"/>
        <end position="209"/>
    </location>
</feature>
<sequence length="253" mass="27950">MGDGYWRYGDGRQQSAMLPLASGKRSRSDYDVPGGLDFPGYYPRDDERGTHRVVRDTESIEASYERYLRSTQLSSYESGESGRSMGAISSRPVDDQRILGVGSMDSTVAGKGRNMGFGGGRPEMPLPPDASNTLFVEGLPANCTRREVSHIFRPFVGYREVRLVNKESKHPGGEPLILCFVDFATPSQAAIALDALQGEHNMLIFFSLQVFGILAPYVISYPSCSHFLIITVEAIQVYIFAIFLLNLSIVLSF</sequence>
<accession>A0A822YZK7</accession>
<proteinExistence type="predicted"/>
<dbReference type="InterPro" id="IPR000504">
    <property type="entry name" value="RRM_dom"/>
</dbReference>
<dbReference type="SMART" id="SM00360">
    <property type="entry name" value="RRM"/>
    <property type="match status" value="1"/>
</dbReference>
<protein>
    <recommendedName>
        <fullName evidence="4">RRM domain-containing protein</fullName>
    </recommendedName>
</protein>
<dbReference type="Gene3D" id="3.30.70.330">
    <property type="match status" value="1"/>
</dbReference>